<gene>
    <name evidence="6" type="ORF">NLJ89_g2716</name>
</gene>
<dbReference type="PANTHER" id="PTHR23502">
    <property type="entry name" value="MAJOR FACILITATOR SUPERFAMILY"/>
    <property type="match status" value="1"/>
</dbReference>
<feature type="transmembrane region" description="Helical" evidence="5">
    <location>
        <begin position="210"/>
        <end position="231"/>
    </location>
</feature>
<protein>
    <recommendedName>
        <fullName evidence="8">Major facilitator superfamily (MFS) profile domain-containing protein</fullName>
    </recommendedName>
</protein>
<keyword evidence="7" id="KW-1185">Reference proteome</keyword>
<feature type="transmembrane region" description="Helical" evidence="5">
    <location>
        <begin position="96"/>
        <end position="120"/>
    </location>
</feature>
<feature type="transmembrane region" description="Helical" evidence="5">
    <location>
        <begin position="174"/>
        <end position="198"/>
    </location>
</feature>
<dbReference type="GO" id="GO:0022857">
    <property type="term" value="F:transmembrane transporter activity"/>
    <property type="evidence" value="ECO:0007669"/>
    <property type="project" value="InterPro"/>
</dbReference>
<dbReference type="Gene3D" id="1.20.1250.20">
    <property type="entry name" value="MFS general substrate transporter like domains"/>
    <property type="match status" value="1"/>
</dbReference>
<dbReference type="Pfam" id="PF07690">
    <property type="entry name" value="MFS_1"/>
    <property type="match status" value="1"/>
</dbReference>
<comment type="subcellular location">
    <subcellularLocation>
        <location evidence="1">Membrane</location>
        <topology evidence="1">Multi-pass membrane protein</topology>
    </subcellularLocation>
</comment>
<keyword evidence="2 5" id="KW-0812">Transmembrane</keyword>
<evidence type="ECO:0000256" key="5">
    <source>
        <dbReference type="SAM" id="Phobius"/>
    </source>
</evidence>
<feature type="transmembrane region" description="Helical" evidence="5">
    <location>
        <begin position="141"/>
        <end position="162"/>
    </location>
</feature>
<accession>A0A9W8MYL8</accession>
<evidence type="ECO:0000256" key="1">
    <source>
        <dbReference type="ARBA" id="ARBA00004141"/>
    </source>
</evidence>
<feature type="transmembrane region" description="Helical" evidence="5">
    <location>
        <begin position="237"/>
        <end position="258"/>
    </location>
</feature>
<dbReference type="AlphaFoldDB" id="A0A9W8MYL8"/>
<dbReference type="PANTHER" id="PTHR23502:SF64">
    <property type="entry name" value="TRANSPORTER, PUTATIVE (AFU_ORTHOLOGUE AFUA_3G11760)-RELATED"/>
    <property type="match status" value="1"/>
</dbReference>
<dbReference type="OrthoDB" id="3066029at2759"/>
<dbReference type="EMBL" id="JANKHO010000175">
    <property type="protein sequence ID" value="KAJ3513850.1"/>
    <property type="molecule type" value="Genomic_DNA"/>
</dbReference>
<organism evidence="6 7">
    <name type="scientific">Agrocybe chaxingu</name>
    <dbReference type="NCBI Taxonomy" id="84603"/>
    <lineage>
        <taxon>Eukaryota</taxon>
        <taxon>Fungi</taxon>
        <taxon>Dikarya</taxon>
        <taxon>Basidiomycota</taxon>
        <taxon>Agaricomycotina</taxon>
        <taxon>Agaricomycetes</taxon>
        <taxon>Agaricomycetidae</taxon>
        <taxon>Agaricales</taxon>
        <taxon>Agaricineae</taxon>
        <taxon>Strophariaceae</taxon>
        <taxon>Agrocybe</taxon>
    </lineage>
</organism>
<evidence type="ECO:0000313" key="7">
    <source>
        <dbReference type="Proteomes" id="UP001148786"/>
    </source>
</evidence>
<feature type="transmembrane region" description="Helical" evidence="5">
    <location>
        <begin position="61"/>
        <end position="84"/>
    </location>
</feature>
<dbReference type="SUPFAM" id="SSF103473">
    <property type="entry name" value="MFS general substrate transporter"/>
    <property type="match status" value="1"/>
</dbReference>
<dbReference type="InterPro" id="IPR011701">
    <property type="entry name" value="MFS"/>
</dbReference>
<reference evidence="6" key="1">
    <citation type="submission" date="2022-07" db="EMBL/GenBank/DDBJ databases">
        <title>Genome Sequence of Agrocybe chaxingu.</title>
        <authorList>
            <person name="Buettner E."/>
        </authorList>
    </citation>
    <scope>NUCLEOTIDE SEQUENCE</scope>
    <source>
        <strain evidence="6">MP-N11</strain>
    </source>
</reference>
<sequence length="278" mass="30144">MQLSLGFVGIAVFFCILFFFPETYHPGERGIDKVDPTSLPSWRPVLINPLRPLWLLRSPNLLAVTAAGFMALITDYVLLIPLAYTIGARYGITNEALIGACFLPAGLGNMIGAPLAGRLSDQVVIRYRKDRGGIWYPEDRLRATIVGALVFIPLSVLFSGLLTEYVPGKIGLTLNLICLFINGIGVDFVLSPSAAYFVDLMHSRSAEAMAASNGFRSIFMSIAIAAILPMIEKYGVVVTNTVGAILGWIGFGLLWMTIAYGDRLRAMADVGFSTADNN</sequence>
<evidence type="ECO:0000313" key="6">
    <source>
        <dbReference type="EMBL" id="KAJ3513850.1"/>
    </source>
</evidence>
<evidence type="ECO:0000256" key="2">
    <source>
        <dbReference type="ARBA" id="ARBA00022692"/>
    </source>
</evidence>
<evidence type="ECO:0000256" key="4">
    <source>
        <dbReference type="ARBA" id="ARBA00023136"/>
    </source>
</evidence>
<dbReference type="Proteomes" id="UP001148786">
    <property type="component" value="Unassembled WGS sequence"/>
</dbReference>
<dbReference type="GO" id="GO:0005886">
    <property type="term" value="C:plasma membrane"/>
    <property type="evidence" value="ECO:0007669"/>
    <property type="project" value="TreeGrafter"/>
</dbReference>
<evidence type="ECO:0000256" key="3">
    <source>
        <dbReference type="ARBA" id="ARBA00022989"/>
    </source>
</evidence>
<evidence type="ECO:0008006" key="8">
    <source>
        <dbReference type="Google" id="ProtNLM"/>
    </source>
</evidence>
<keyword evidence="4 5" id="KW-0472">Membrane</keyword>
<name>A0A9W8MYL8_9AGAR</name>
<dbReference type="InterPro" id="IPR036259">
    <property type="entry name" value="MFS_trans_sf"/>
</dbReference>
<keyword evidence="3 5" id="KW-1133">Transmembrane helix</keyword>
<feature type="transmembrane region" description="Helical" evidence="5">
    <location>
        <begin position="6"/>
        <end position="24"/>
    </location>
</feature>
<comment type="caution">
    <text evidence="6">The sequence shown here is derived from an EMBL/GenBank/DDBJ whole genome shotgun (WGS) entry which is preliminary data.</text>
</comment>
<proteinExistence type="predicted"/>